<dbReference type="InterPro" id="IPR012341">
    <property type="entry name" value="6hp_glycosidase-like_sf"/>
</dbReference>
<organism evidence="2 3">
    <name type="scientific">Kibdelosporangium lantanae</name>
    <dbReference type="NCBI Taxonomy" id="1497396"/>
    <lineage>
        <taxon>Bacteria</taxon>
        <taxon>Bacillati</taxon>
        <taxon>Actinomycetota</taxon>
        <taxon>Actinomycetes</taxon>
        <taxon>Pseudonocardiales</taxon>
        <taxon>Pseudonocardiaceae</taxon>
        <taxon>Kibdelosporangium</taxon>
    </lineage>
</organism>
<name>A0ABW3MJH9_9PSEU</name>
<proteinExistence type="predicted"/>
<dbReference type="Pfam" id="PF00723">
    <property type="entry name" value="Glyco_hydro_15"/>
    <property type="match status" value="1"/>
</dbReference>
<accession>A0ABW3MJH9</accession>
<feature type="domain" description="GH15-like" evidence="1">
    <location>
        <begin position="14"/>
        <end position="57"/>
    </location>
</feature>
<keyword evidence="2" id="KW-0378">Hydrolase</keyword>
<dbReference type="Proteomes" id="UP001597045">
    <property type="component" value="Unassembled WGS sequence"/>
</dbReference>
<evidence type="ECO:0000313" key="3">
    <source>
        <dbReference type="Proteomes" id="UP001597045"/>
    </source>
</evidence>
<dbReference type="Gene3D" id="1.50.10.10">
    <property type="match status" value="1"/>
</dbReference>
<comment type="caution">
    <text evidence="2">The sequence shown here is derived from an EMBL/GenBank/DDBJ whole genome shotgun (WGS) entry which is preliminary data.</text>
</comment>
<gene>
    <name evidence="2" type="ORF">ACFQ1S_37630</name>
</gene>
<keyword evidence="3" id="KW-1185">Reference proteome</keyword>
<protein>
    <submittedName>
        <fullName evidence="2">Glycoside hydrolase family 15 protein</fullName>
    </submittedName>
</protein>
<evidence type="ECO:0000313" key="2">
    <source>
        <dbReference type="EMBL" id="MFD1050852.1"/>
    </source>
</evidence>
<dbReference type="GO" id="GO:0016787">
    <property type="term" value="F:hydrolase activity"/>
    <property type="evidence" value="ECO:0007669"/>
    <property type="project" value="UniProtKB-KW"/>
</dbReference>
<sequence>DALHGTGRTDEATALFERLLALRNDVGLLSEEYDVEHDRHVGNTPQAFSLVGLINTARHLSGRVVGSTAHG</sequence>
<dbReference type="InterPro" id="IPR008928">
    <property type="entry name" value="6-hairpin_glycosidase_sf"/>
</dbReference>
<dbReference type="EMBL" id="JBHTIS010003142">
    <property type="protein sequence ID" value="MFD1050852.1"/>
    <property type="molecule type" value="Genomic_DNA"/>
</dbReference>
<dbReference type="SUPFAM" id="SSF48208">
    <property type="entry name" value="Six-hairpin glycosidases"/>
    <property type="match status" value="1"/>
</dbReference>
<reference evidence="3" key="1">
    <citation type="journal article" date="2019" name="Int. J. Syst. Evol. Microbiol.">
        <title>The Global Catalogue of Microorganisms (GCM) 10K type strain sequencing project: providing services to taxonomists for standard genome sequencing and annotation.</title>
        <authorList>
            <consortium name="The Broad Institute Genomics Platform"/>
            <consortium name="The Broad Institute Genome Sequencing Center for Infectious Disease"/>
            <person name="Wu L."/>
            <person name="Ma J."/>
        </authorList>
    </citation>
    <scope>NUCLEOTIDE SEQUENCE [LARGE SCALE GENOMIC DNA]</scope>
    <source>
        <strain evidence="3">JCM 31486</strain>
    </source>
</reference>
<evidence type="ECO:0000259" key="1">
    <source>
        <dbReference type="Pfam" id="PF00723"/>
    </source>
</evidence>
<feature type="non-terminal residue" evidence="2">
    <location>
        <position position="1"/>
    </location>
</feature>
<dbReference type="InterPro" id="IPR011613">
    <property type="entry name" value="GH15-like"/>
</dbReference>